<gene>
    <name evidence="1" type="ORF">ERS008524_04406</name>
</gene>
<name>A0AAI8ZVG8_YERFR</name>
<comment type="caution">
    <text evidence="1">The sequence shown here is derived from an EMBL/GenBank/DDBJ whole genome shotgun (WGS) entry which is preliminary data.</text>
</comment>
<evidence type="ECO:0000313" key="1">
    <source>
        <dbReference type="EMBL" id="CFR15995.1"/>
    </source>
</evidence>
<sequence>MGFTAVLGTQLDVLFAALVFHSELVESRRADHVAGIIFLGDMVGMTRIVQSMGNIRAVRVTIMEGYRYLGALYQRKVDTVHIATVRFGESHWHALLPLCLIVLVCIKFHPI</sequence>
<dbReference type="Proteomes" id="UP000046784">
    <property type="component" value="Unassembled WGS sequence"/>
</dbReference>
<proteinExistence type="predicted"/>
<protein>
    <submittedName>
        <fullName evidence="1">Uncharacterized protein</fullName>
    </submittedName>
</protein>
<dbReference type="AlphaFoldDB" id="A0AAI8ZVG8"/>
<organism evidence="1 2">
    <name type="scientific">Yersinia frederiksenii</name>
    <dbReference type="NCBI Taxonomy" id="29484"/>
    <lineage>
        <taxon>Bacteria</taxon>
        <taxon>Pseudomonadati</taxon>
        <taxon>Pseudomonadota</taxon>
        <taxon>Gammaproteobacteria</taxon>
        <taxon>Enterobacterales</taxon>
        <taxon>Yersiniaceae</taxon>
        <taxon>Yersinia</taxon>
    </lineage>
</organism>
<dbReference type="EMBL" id="CGCB01000057">
    <property type="protein sequence ID" value="CFR15995.1"/>
    <property type="molecule type" value="Genomic_DNA"/>
</dbReference>
<accession>A0AAI8ZVG8</accession>
<reference evidence="1 2" key="1">
    <citation type="submission" date="2015-03" db="EMBL/GenBank/DDBJ databases">
        <authorList>
            <consortium name="Pathogen Informatics"/>
            <person name="Murphy D."/>
        </authorList>
    </citation>
    <scope>NUCLEOTIDE SEQUENCE [LARGE SCALE GENOMIC DNA]</scope>
    <source>
        <strain evidence="1 2">3400/83</strain>
    </source>
</reference>
<evidence type="ECO:0000313" key="2">
    <source>
        <dbReference type="Proteomes" id="UP000046784"/>
    </source>
</evidence>